<evidence type="ECO:0000259" key="13">
    <source>
        <dbReference type="Pfam" id="PF02771"/>
    </source>
</evidence>
<evidence type="ECO:0000256" key="5">
    <source>
        <dbReference type="ARBA" id="ARBA00022827"/>
    </source>
</evidence>
<dbReference type="InterPro" id="IPR009075">
    <property type="entry name" value="AcylCo_DH/oxidase_C"/>
</dbReference>
<dbReference type="PROSITE" id="PS00073">
    <property type="entry name" value="ACYL_COA_DH_2"/>
    <property type="match status" value="1"/>
</dbReference>
<dbReference type="InterPro" id="IPR006091">
    <property type="entry name" value="Acyl-CoA_Oxase/DH_mid-dom"/>
</dbReference>
<feature type="domain" description="Acyl-CoA dehydrogenase/oxidase N-terminal" evidence="13">
    <location>
        <begin position="10"/>
        <end position="119"/>
    </location>
</feature>
<proteinExistence type="inferred from homology"/>
<dbReference type="PANTHER" id="PTHR48083:SF20">
    <property type="entry name" value="LONG-CHAIN SPECIFIC ACYL-COA DEHYDROGENASE, MITOCHONDRIAL"/>
    <property type="match status" value="1"/>
</dbReference>
<dbReference type="RefSeq" id="WP_343892405.1">
    <property type="nucleotide sequence ID" value="NZ_BAAAEH010000059.1"/>
</dbReference>
<evidence type="ECO:0000256" key="2">
    <source>
        <dbReference type="ARBA" id="ARBA00005102"/>
    </source>
</evidence>
<protein>
    <recommendedName>
        <fullName evidence="8">Acyl-[acyl-carrier-protein] dehydrogenase MbtN</fullName>
    </recommendedName>
    <alternativeName>
        <fullName evidence="9">Mycobactin synthase protein N</fullName>
    </alternativeName>
</protein>
<organism evidence="14 15">
    <name type="scientific">Sphingomonas oligophenolica</name>
    <dbReference type="NCBI Taxonomy" id="301154"/>
    <lineage>
        <taxon>Bacteria</taxon>
        <taxon>Pseudomonadati</taxon>
        <taxon>Pseudomonadota</taxon>
        <taxon>Alphaproteobacteria</taxon>
        <taxon>Sphingomonadales</taxon>
        <taxon>Sphingomonadaceae</taxon>
        <taxon>Sphingomonas</taxon>
    </lineage>
</organism>
<evidence type="ECO:0000256" key="10">
    <source>
        <dbReference type="RuleBase" id="RU362125"/>
    </source>
</evidence>
<comment type="cofactor">
    <cofactor evidence="1 10">
        <name>FAD</name>
        <dbReference type="ChEBI" id="CHEBI:57692"/>
    </cofactor>
</comment>
<comment type="similarity">
    <text evidence="3 10">Belongs to the acyl-CoA dehydrogenase family.</text>
</comment>
<dbReference type="InterPro" id="IPR006089">
    <property type="entry name" value="Acyl-CoA_DH_CS"/>
</dbReference>
<dbReference type="SUPFAM" id="SSF47203">
    <property type="entry name" value="Acyl-CoA dehydrogenase C-terminal domain-like"/>
    <property type="match status" value="1"/>
</dbReference>
<gene>
    <name evidence="14" type="ORF">ABC974_17025</name>
</gene>
<dbReference type="Gene3D" id="1.20.140.10">
    <property type="entry name" value="Butyryl-CoA Dehydrogenase, subunit A, domain 3"/>
    <property type="match status" value="1"/>
</dbReference>
<dbReference type="Pfam" id="PF02771">
    <property type="entry name" value="Acyl-CoA_dh_N"/>
    <property type="match status" value="1"/>
</dbReference>
<keyword evidence="5 10" id="KW-0274">FAD</keyword>
<dbReference type="InterPro" id="IPR036250">
    <property type="entry name" value="AcylCo_DH-like_C"/>
</dbReference>
<evidence type="ECO:0000313" key="15">
    <source>
        <dbReference type="Proteomes" id="UP001419910"/>
    </source>
</evidence>
<keyword evidence="15" id="KW-1185">Reference proteome</keyword>
<dbReference type="Gene3D" id="2.40.110.10">
    <property type="entry name" value="Butyryl-CoA Dehydrogenase, subunit A, domain 2"/>
    <property type="match status" value="1"/>
</dbReference>
<evidence type="ECO:0000313" key="14">
    <source>
        <dbReference type="EMBL" id="MEN2791341.1"/>
    </source>
</evidence>
<keyword evidence="4 10" id="KW-0285">Flavoprotein</keyword>
<dbReference type="PROSITE" id="PS00072">
    <property type="entry name" value="ACYL_COA_DH_1"/>
    <property type="match status" value="1"/>
</dbReference>
<dbReference type="InterPro" id="IPR013786">
    <property type="entry name" value="AcylCoA_DH/ox_N"/>
</dbReference>
<dbReference type="InterPro" id="IPR046373">
    <property type="entry name" value="Acyl-CoA_Oxase/DH_mid-dom_sf"/>
</dbReference>
<evidence type="ECO:0000256" key="1">
    <source>
        <dbReference type="ARBA" id="ARBA00001974"/>
    </source>
</evidence>
<evidence type="ECO:0000256" key="8">
    <source>
        <dbReference type="ARBA" id="ARBA00040394"/>
    </source>
</evidence>
<feature type="domain" description="Acyl-CoA dehydrogenase/oxidase C-terminal" evidence="11">
    <location>
        <begin position="231"/>
        <end position="377"/>
    </location>
</feature>
<dbReference type="PANTHER" id="PTHR48083">
    <property type="entry name" value="MEDIUM-CHAIN SPECIFIC ACYL-COA DEHYDROGENASE, MITOCHONDRIAL-RELATED"/>
    <property type="match status" value="1"/>
</dbReference>
<evidence type="ECO:0000256" key="3">
    <source>
        <dbReference type="ARBA" id="ARBA00009347"/>
    </source>
</evidence>
<dbReference type="InterPro" id="IPR050741">
    <property type="entry name" value="Acyl-CoA_dehydrogenase"/>
</dbReference>
<dbReference type="InterPro" id="IPR009100">
    <property type="entry name" value="AcylCoA_DH/oxidase_NM_dom_sf"/>
</dbReference>
<dbReference type="InterPro" id="IPR037069">
    <property type="entry name" value="AcylCoA_DH/ox_N_sf"/>
</dbReference>
<evidence type="ECO:0000256" key="4">
    <source>
        <dbReference type="ARBA" id="ARBA00022630"/>
    </source>
</evidence>
<dbReference type="Gene3D" id="1.10.540.10">
    <property type="entry name" value="Acyl-CoA dehydrogenase/oxidase, N-terminal domain"/>
    <property type="match status" value="1"/>
</dbReference>
<dbReference type="SUPFAM" id="SSF56645">
    <property type="entry name" value="Acyl-CoA dehydrogenase NM domain-like"/>
    <property type="match status" value="1"/>
</dbReference>
<comment type="caution">
    <text evidence="14">The sequence shown here is derived from an EMBL/GenBank/DDBJ whole genome shotgun (WGS) entry which is preliminary data.</text>
</comment>
<evidence type="ECO:0000259" key="11">
    <source>
        <dbReference type="Pfam" id="PF00441"/>
    </source>
</evidence>
<dbReference type="EMBL" id="JBDIME010000016">
    <property type="protein sequence ID" value="MEN2791341.1"/>
    <property type="molecule type" value="Genomic_DNA"/>
</dbReference>
<feature type="domain" description="Acyl-CoA oxidase/dehydrogenase middle" evidence="12">
    <location>
        <begin position="123"/>
        <end position="218"/>
    </location>
</feature>
<comment type="pathway">
    <text evidence="2">Siderophore biosynthesis; mycobactin biosynthesis.</text>
</comment>
<evidence type="ECO:0000256" key="6">
    <source>
        <dbReference type="ARBA" id="ARBA00023002"/>
    </source>
</evidence>
<keyword evidence="6 10" id="KW-0560">Oxidoreductase</keyword>
<reference evidence="14 15" key="1">
    <citation type="submission" date="2024-05" db="EMBL/GenBank/DDBJ databases">
        <authorList>
            <person name="Liu Q."/>
            <person name="Xin Y.-H."/>
        </authorList>
    </citation>
    <scope>NUCLEOTIDE SEQUENCE [LARGE SCALE GENOMIC DNA]</scope>
    <source>
        <strain evidence="14 15">CGMCC 1.10181</strain>
    </source>
</reference>
<dbReference type="Proteomes" id="UP001419910">
    <property type="component" value="Unassembled WGS sequence"/>
</dbReference>
<sequence length="378" mass="42215">MIPRSLFDGEHEAFRDSVRKFLQAEIEPHHEAWEEARLVDRSAWLAAGREGLLCMTTPPEYGGLGLDRLYPTIMIEELARTNLTAPNFMLHSEIVAPYLVRYGTEAQKQRWLPRMARGETIGAIAMTEPGGGSDLAAIRTSAIRDGDDYVINGQKVFISNGQAADLIVVATKTDRTAGAKGVTLFLVEADRPGFKRGRNLKKIGLHGQDTSELFFDDVRVPADNMLGDYDGGFRCLMRELAWERMSLAIRATATCEYAVQWTVAYTRERKAFGTTIFDMQHNRFKLADWHAQTQVLRAFIDSCILLVKDGKLDAATAAVAKQQSTELMMTVLDGCLQMHGGYGFMREYLIGRAYNDARYLKIAGGSNETMLDLIARTL</sequence>
<accession>A0ABU9Y6B2</accession>
<evidence type="ECO:0000256" key="7">
    <source>
        <dbReference type="ARBA" id="ARBA00037085"/>
    </source>
</evidence>
<evidence type="ECO:0000256" key="9">
    <source>
        <dbReference type="ARBA" id="ARBA00042660"/>
    </source>
</evidence>
<comment type="function">
    <text evidence="7">Catalyzes the dehydrogenation at the alpha-beta position of ACP-bound acyl chains. This results in the introduction of a double bond in the lipidic chain, which is further transferred to the epsilon-amino group of lysine residue in the mycobactin core by MbtK.</text>
</comment>
<dbReference type="Pfam" id="PF02770">
    <property type="entry name" value="Acyl-CoA_dh_M"/>
    <property type="match status" value="1"/>
</dbReference>
<evidence type="ECO:0000259" key="12">
    <source>
        <dbReference type="Pfam" id="PF02770"/>
    </source>
</evidence>
<dbReference type="Pfam" id="PF00441">
    <property type="entry name" value="Acyl-CoA_dh_1"/>
    <property type="match status" value="1"/>
</dbReference>
<name>A0ABU9Y6B2_9SPHN</name>